<organism evidence="1 2">
    <name type="scientific">candidate division WOR_3 bacterium SM1_77</name>
    <dbReference type="NCBI Taxonomy" id="1703778"/>
    <lineage>
        <taxon>Bacteria</taxon>
        <taxon>Bacteria division WOR-3</taxon>
    </lineage>
</organism>
<dbReference type="Proteomes" id="UP000050975">
    <property type="component" value="Unassembled WGS sequence"/>
</dbReference>
<dbReference type="EMBL" id="LJVE01000022">
    <property type="protein sequence ID" value="KPL15161.1"/>
    <property type="molecule type" value="Genomic_DNA"/>
</dbReference>
<name>A0A0S8JZE6_UNCW3</name>
<accession>A0A0S8JZE6</accession>
<protein>
    <submittedName>
        <fullName evidence="1">Uncharacterized protein</fullName>
    </submittedName>
</protein>
<reference evidence="1 2" key="1">
    <citation type="journal article" date="2015" name="Microbiome">
        <title>Genomic resolution of linkages in carbon, nitrogen, and sulfur cycling among widespread estuary sediment bacteria.</title>
        <authorList>
            <person name="Baker B.J."/>
            <person name="Lazar C.S."/>
            <person name="Teske A.P."/>
            <person name="Dick G.J."/>
        </authorList>
    </citation>
    <scope>NUCLEOTIDE SEQUENCE [LARGE SCALE GENOMIC DNA]</scope>
    <source>
        <strain evidence="1">SM1_77</strain>
    </source>
</reference>
<sequence>MAQDIERLMHEYREKIKEYASAKARRTYIEEFRKSKFAILMREADRLGFKTAAAQEREAYSSDEYVEFLDGLQEAVEAEERLRYDLRAIEMEAEVWRTRRADERFEKKAYGA</sequence>
<evidence type="ECO:0000313" key="2">
    <source>
        <dbReference type="Proteomes" id="UP000050975"/>
    </source>
</evidence>
<gene>
    <name evidence="1" type="ORF">AMJ74_02015</name>
</gene>
<dbReference type="AlphaFoldDB" id="A0A0S8JZE6"/>
<proteinExistence type="predicted"/>
<evidence type="ECO:0000313" key="1">
    <source>
        <dbReference type="EMBL" id="KPL15161.1"/>
    </source>
</evidence>
<comment type="caution">
    <text evidence="1">The sequence shown here is derived from an EMBL/GenBank/DDBJ whole genome shotgun (WGS) entry which is preliminary data.</text>
</comment>